<organism evidence="1 2">
    <name type="scientific">Candidatus Woykebacteria bacterium RIFCSPHIGHO2_12_FULL_45_10</name>
    <dbReference type="NCBI Taxonomy" id="1802603"/>
    <lineage>
        <taxon>Bacteria</taxon>
        <taxon>Candidatus Woykeibacteriota</taxon>
    </lineage>
</organism>
<dbReference type="STRING" id="1802603.A3F35_03465"/>
<dbReference type="Proteomes" id="UP000178068">
    <property type="component" value="Unassembled WGS sequence"/>
</dbReference>
<accession>A0A1G1WRV4</accession>
<sequence>MTENVSEFISFHNANISNPELTASLETVSEFATKKNILLEDLSIEKHRIHFIHWCTSLASSQV</sequence>
<evidence type="ECO:0000313" key="2">
    <source>
        <dbReference type="Proteomes" id="UP000178068"/>
    </source>
</evidence>
<dbReference type="EMBL" id="MHCZ01000002">
    <property type="protein sequence ID" value="OGY30468.1"/>
    <property type="molecule type" value="Genomic_DNA"/>
</dbReference>
<proteinExistence type="predicted"/>
<reference evidence="1 2" key="1">
    <citation type="journal article" date="2016" name="Nat. Commun.">
        <title>Thousands of microbial genomes shed light on interconnected biogeochemical processes in an aquifer system.</title>
        <authorList>
            <person name="Anantharaman K."/>
            <person name="Brown C.T."/>
            <person name="Hug L.A."/>
            <person name="Sharon I."/>
            <person name="Castelle C.J."/>
            <person name="Probst A.J."/>
            <person name="Thomas B.C."/>
            <person name="Singh A."/>
            <person name="Wilkins M.J."/>
            <person name="Karaoz U."/>
            <person name="Brodie E.L."/>
            <person name="Williams K.H."/>
            <person name="Hubbard S.S."/>
            <person name="Banfield J.F."/>
        </authorList>
    </citation>
    <scope>NUCLEOTIDE SEQUENCE [LARGE SCALE GENOMIC DNA]</scope>
</reference>
<gene>
    <name evidence="1" type="ORF">A3F35_03465</name>
</gene>
<name>A0A1G1WRV4_9BACT</name>
<protein>
    <submittedName>
        <fullName evidence="1">Uncharacterized protein</fullName>
    </submittedName>
</protein>
<dbReference type="AlphaFoldDB" id="A0A1G1WRV4"/>
<evidence type="ECO:0000313" key="1">
    <source>
        <dbReference type="EMBL" id="OGY30468.1"/>
    </source>
</evidence>
<comment type="caution">
    <text evidence="1">The sequence shown here is derived from an EMBL/GenBank/DDBJ whole genome shotgun (WGS) entry which is preliminary data.</text>
</comment>